<evidence type="ECO:0000313" key="4">
    <source>
        <dbReference type="Proteomes" id="UP000189670"/>
    </source>
</evidence>
<gene>
    <name evidence="3" type="ORF">OMM_01523</name>
</gene>
<dbReference type="PANTHER" id="PTHR34047">
    <property type="entry name" value="NUCLEAR INTRON MATURASE 1, MITOCHONDRIAL-RELATED"/>
    <property type="match status" value="1"/>
</dbReference>
<dbReference type="CDD" id="cd01651">
    <property type="entry name" value="RT_G2_intron"/>
    <property type="match status" value="1"/>
</dbReference>
<dbReference type="InterPro" id="IPR043502">
    <property type="entry name" value="DNA/RNA_pol_sf"/>
</dbReference>
<dbReference type="AlphaFoldDB" id="A0A1V1PCN1"/>
<organism evidence="3 4">
    <name type="scientific">Candidatus Magnetoglobus multicellularis str. Araruama</name>
    <dbReference type="NCBI Taxonomy" id="890399"/>
    <lineage>
        <taxon>Bacteria</taxon>
        <taxon>Pseudomonadati</taxon>
        <taxon>Thermodesulfobacteriota</taxon>
        <taxon>Desulfobacteria</taxon>
        <taxon>Desulfobacterales</taxon>
        <taxon>Desulfobacteraceae</taxon>
        <taxon>Candidatus Magnetoglobus</taxon>
    </lineage>
</organism>
<dbReference type="SUPFAM" id="SSF56672">
    <property type="entry name" value="DNA/RNA polymerases"/>
    <property type="match status" value="1"/>
</dbReference>
<dbReference type="NCBIfam" id="TIGR04416">
    <property type="entry name" value="group_II_RT_mat"/>
    <property type="match status" value="1"/>
</dbReference>
<accession>A0A1V1PCN1</accession>
<reference evidence="4" key="1">
    <citation type="submission" date="2012-11" db="EMBL/GenBank/DDBJ databases">
        <authorList>
            <person name="Lucero-Rivera Y.E."/>
            <person name="Tovar-Ramirez D."/>
        </authorList>
    </citation>
    <scope>NUCLEOTIDE SEQUENCE [LARGE SCALE GENOMIC DNA]</scope>
    <source>
        <strain evidence="4">Araruama</strain>
    </source>
</reference>
<dbReference type="EMBL" id="ATBP01000123">
    <property type="protein sequence ID" value="ETR72672.1"/>
    <property type="molecule type" value="Genomic_DNA"/>
</dbReference>
<dbReference type="GO" id="GO:0003964">
    <property type="term" value="F:RNA-directed DNA polymerase activity"/>
    <property type="evidence" value="ECO:0007669"/>
    <property type="project" value="UniProtKB-KW"/>
</dbReference>
<evidence type="ECO:0000259" key="2">
    <source>
        <dbReference type="PROSITE" id="PS50878"/>
    </source>
</evidence>
<dbReference type="InterPro" id="IPR000477">
    <property type="entry name" value="RT_dom"/>
</dbReference>
<dbReference type="InterPro" id="IPR051083">
    <property type="entry name" value="GrpII_Intron_Splice-Mob/Def"/>
</dbReference>
<keyword evidence="3" id="KW-0695">RNA-directed DNA polymerase</keyword>
<dbReference type="PANTHER" id="PTHR34047:SF8">
    <property type="entry name" value="PROTEIN YKFC"/>
    <property type="match status" value="1"/>
</dbReference>
<keyword evidence="3" id="KW-0808">Transferase</keyword>
<feature type="domain" description="Reverse transcriptase" evidence="2">
    <location>
        <begin position="58"/>
        <end position="284"/>
    </location>
</feature>
<dbReference type="Pfam" id="PF00078">
    <property type="entry name" value="RVT_1"/>
    <property type="match status" value="1"/>
</dbReference>
<proteinExistence type="inferred from homology"/>
<evidence type="ECO:0000313" key="3">
    <source>
        <dbReference type="EMBL" id="ETR72672.1"/>
    </source>
</evidence>
<evidence type="ECO:0000256" key="1">
    <source>
        <dbReference type="ARBA" id="ARBA00034120"/>
    </source>
</evidence>
<dbReference type="InterPro" id="IPR013597">
    <property type="entry name" value="Mat_intron_G2"/>
</dbReference>
<sequence>MLEEQHEKQKVHSLTGRIEYPVMVKAFKAVKKNRGAAGIDKVSIKMFEANLEDNLMALMRDMKKGVFEPHPLKRVHIPKGDGRFRPLGIPAVRDRVCQEVVRSLLEPIFEQKFHETSYGSRPGRNCHQAIEKILEYHQQGYNVVFDADIKGFFDNIPFKVIMNAIASEIADGNILRLIEKFLRSGVMENGVFKPTTIGTPQGGVISPLLANAVLNHLDWTLHEHGYRFSRYADDFVIACKSKKEAKEAKDLVESTLTEIGLELSQEKTKITTYGIGYEFLGFKISSRSRRMRTKSVKKFKDKIRELTIRKRNFDDQVIVKLNQVIRGTANYFASSFSTCRWMFQKLDSWIRMRLRCMKKKRKSYHDNMKMRNKLFSQLGLLSLESFCK</sequence>
<dbReference type="InterPro" id="IPR030931">
    <property type="entry name" value="Group_II_RT_mat"/>
</dbReference>
<dbReference type="Pfam" id="PF08388">
    <property type="entry name" value="GIIM"/>
    <property type="match status" value="1"/>
</dbReference>
<protein>
    <submittedName>
        <fullName evidence="3">RNA-directed DNA polymerase (Reverse transcriptase)</fullName>
    </submittedName>
</protein>
<dbReference type="Gene3D" id="3.30.70.270">
    <property type="match status" value="1"/>
</dbReference>
<dbReference type="InterPro" id="IPR043128">
    <property type="entry name" value="Rev_trsase/Diguanyl_cyclase"/>
</dbReference>
<comment type="similarity">
    <text evidence="1">Belongs to the bacterial reverse transcriptase family.</text>
</comment>
<keyword evidence="3" id="KW-0548">Nucleotidyltransferase</keyword>
<name>A0A1V1PCN1_9BACT</name>
<dbReference type="PROSITE" id="PS50878">
    <property type="entry name" value="RT_POL"/>
    <property type="match status" value="1"/>
</dbReference>
<comment type="caution">
    <text evidence="3">The sequence shown here is derived from an EMBL/GenBank/DDBJ whole genome shotgun (WGS) entry which is preliminary data.</text>
</comment>
<dbReference type="Proteomes" id="UP000189670">
    <property type="component" value="Unassembled WGS sequence"/>
</dbReference>